<evidence type="ECO:0008006" key="3">
    <source>
        <dbReference type="Google" id="ProtNLM"/>
    </source>
</evidence>
<gene>
    <name evidence="1" type="ORF">OF122_08685</name>
</gene>
<dbReference type="RefSeq" id="WP_264227376.1">
    <property type="nucleotide sequence ID" value="NZ_CP107716.1"/>
</dbReference>
<proteinExistence type="predicted"/>
<sequence length="106" mass="11586">MAMEKMLTRNELALMLVWAFREQKVESTPHPHADALTLYCNVMALPVAEAATVVSHARSGNVSPTDPVALARWTRGLMLLREMLAQPMCTLSIAEPEIPSRTGVAA</sequence>
<reference evidence="1" key="1">
    <citation type="submission" date="2022-10" db="EMBL/GenBank/DDBJ databases">
        <title>YIM 151497 complete genome.</title>
        <authorList>
            <person name="Chen X."/>
        </authorList>
    </citation>
    <scope>NUCLEOTIDE SEQUENCE</scope>
    <source>
        <strain evidence="1">YIM 151497</strain>
    </source>
</reference>
<evidence type="ECO:0000313" key="1">
    <source>
        <dbReference type="EMBL" id="UYQ73817.1"/>
    </source>
</evidence>
<keyword evidence="2" id="KW-1185">Reference proteome</keyword>
<accession>A0ABY6IT57</accession>
<evidence type="ECO:0000313" key="2">
    <source>
        <dbReference type="Proteomes" id="UP001163882"/>
    </source>
</evidence>
<protein>
    <recommendedName>
        <fullName evidence="3">DUF3717 domain-containing protein</fullName>
    </recommendedName>
</protein>
<dbReference type="EMBL" id="CP107716">
    <property type="protein sequence ID" value="UYQ73817.1"/>
    <property type="molecule type" value="Genomic_DNA"/>
</dbReference>
<name>A0ABY6IT57_9HYPH</name>
<dbReference type="Proteomes" id="UP001163882">
    <property type="component" value="Chromosome"/>
</dbReference>
<organism evidence="1 2">
    <name type="scientific">Pelagibacterium flavum</name>
    <dbReference type="NCBI Taxonomy" id="2984530"/>
    <lineage>
        <taxon>Bacteria</taxon>
        <taxon>Pseudomonadati</taxon>
        <taxon>Pseudomonadota</taxon>
        <taxon>Alphaproteobacteria</taxon>
        <taxon>Hyphomicrobiales</taxon>
        <taxon>Devosiaceae</taxon>
        <taxon>Pelagibacterium</taxon>
    </lineage>
</organism>